<keyword evidence="2" id="KW-0472">Membrane</keyword>
<dbReference type="PANTHER" id="PTHR35771">
    <property type="entry name" value="TRANSMEMBRANE PROTEIN-RELATED"/>
    <property type="match status" value="1"/>
</dbReference>
<keyword evidence="2" id="KW-1133">Transmembrane helix</keyword>
<feature type="region of interest" description="Disordered" evidence="1">
    <location>
        <begin position="48"/>
        <end position="67"/>
    </location>
</feature>
<gene>
    <name evidence="3" type="ORF">RND71_014683</name>
</gene>
<evidence type="ECO:0000313" key="3">
    <source>
        <dbReference type="EMBL" id="KAK4366803.1"/>
    </source>
</evidence>
<reference evidence="3" key="1">
    <citation type="submission" date="2023-12" db="EMBL/GenBank/DDBJ databases">
        <title>Genome assembly of Anisodus tanguticus.</title>
        <authorList>
            <person name="Wang Y.-J."/>
        </authorList>
    </citation>
    <scope>NUCLEOTIDE SEQUENCE</scope>
    <source>
        <strain evidence="3">KB-2021</strain>
        <tissue evidence="3">Leaf</tissue>
    </source>
</reference>
<dbReference type="AlphaFoldDB" id="A0AAE1VEB3"/>
<feature type="compositionally biased region" description="Low complexity" evidence="1">
    <location>
        <begin position="48"/>
        <end position="58"/>
    </location>
</feature>
<sequence length="193" mass="21743">MYEYGEEMIIESYKVPWLIWIQLIVMILLVLLLFFGFNVLDLPNDTSSSSSCGPTGSSHGNIPSNSTSTLQQKCELRLRTIDSCSPALPVPRAYRELSAPGCPLYLYSRVQHLNGNQNIKGETEASTSHEIARADESQERDGFAEKETNLFKLLVRPQHPCNYFGLAKQAFLKCLGFDADHDNCNTRRHAKED</sequence>
<accession>A0AAE1VEB3</accession>
<keyword evidence="4" id="KW-1185">Reference proteome</keyword>
<name>A0AAE1VEB3_9SOLA</name>
<evidence type="ECO:0000256" key="2">
    <source>
        <dbReference type="SAM" id="Phobius"/>
    </source>
</evidence>
<feature type="transmembrane region" description="Helical" evidence="2">
    <location>
        <begin position="17"/>
        <end position="40"/>
    </location>
</feature>
<keyword evidence="2" id="KW-0812">Transmembrane</keyword>
<dbReference type="PANTHER" id="PTHR35771:SF3">
    <property type="entry name" value="TRANSMEMBRANE PROTEIN"/>
    <property type="match status" value="1"/>
</dbReference>
<proteinExistence type="predicted"/>
<evidence type="ECO:0000256" key="1">
    <source>
        <dbReference type="SAM" id="MobiDB-lite"/>
    </source>
</evidence>
<organism evidence="3 4">
    <name type="scientific">Anisodus tanguticus</name>
    <dbReference type="NCBI Taxonomy" id="243964"/>
    <lineage>
        <taxon>Eukaryota</taxon>
        <taxon>Viridiplantae</taxon>
        <taxon>Streptophyta</taxon>
        <taxon>Embryophyta</taxon>
        <taxon>Tracheophyta</taxon>
        <taxon>Spermatophyta</taxon>
        <taxon>Magnoliopsida</taxon>
        <taxon>eudicotyledons</taxon>
        <taxon>Gunneridae</taxon>
        <taxon>Pentapetalae</taxon>
        <taxon>asterids</taxon>
        <taxon>lamiids</taxon>
        <taxon>Solanales</taxon>
        <taxon>Solanaceae</taxon>
        <taxon>Solanoideae</taxon>
        <taxon>Hyoscyameae</taxon>
        <taxon>Anisodus</taxon>
    </lineage>
</organism>
<protein>
    <submittedName>
        <fullName evidence="3">Uncharacterized protein</fullName>
    </submittedName>
</protein>
<comment type="caution">
    <text evidence="3">The sequence shown here is derived from an EMBL/GenBank/DDBJ whole genome shotgun (WGS) entry which is preliminary data.</text>
</comment>
<evidence type="ECO:0000313" key="4">
    <source>
        <dbReference type="Proteomes" id="UP001291623"/>
    </source>
</evidence>
<dbReference type="EMBL" id="JAVYJV010000007">
    <property type="protein sequence ID" value="KAK4366803.1"/>
    <property type="molecule type" value="Genomic_DNA"/>
</dbReference>
<dbReference type="Proteomes" id="UP001291623">
    <property type="component" value="Unassembled WGS sequence"/>
</dbReference>